<evidence type="ECO:0000313" key="2">
    <source>
        <dbReference type="Proteomes" id="UP000177050"/>
    </source>
</evidence>
<protein>
    <recommendedName>
        <fullName evidence="3">OmpR/PhoB-type domain-containing protein</fullName>
    </recommendedName>
</protein>
<comment type="caution">
    <text evidence="1">The sequence shown here is derived from an EMBL/GenBank/DDBJ whole genome shotgun (WGS) entry which is preliminary data.</text>
</comment>
<accession>A0A1F7L0X6</accession>
<sequence>MIKVEEELQDNPLVVITKGLRSIRRVALAIKNTKKPEDDIVPYGTLSFNPVNGYLTYGTLKPIQMREHNTPFKLMSMLFNEPGKEVTYVEIAQKFTIKFESKKDKKKLREKFRLVIRQIRRRFGINRDKNQGNDIFILSGKGIKLAYVK</sequence>
<evidence type="ECO:0000313" key="1">
    <source>
        <dbReference type="EMBL" id="OGK73782.1"/>
    </source>
</evidence>
<dbReference type="Proteomes" id="UP000177050">
    <property type="component" value="Unassembled WGS sequence"/>
</dbReference>
<organism evidence="1 2">
    <name type="scientific">Candidatus Roizmanbacteria bacterium RIFOXYD1_FULL_38_12</name>
    <dbReference type="NCBI Taxonomy" id="1802093"/>
    <lineage>
        <taxon>Bacteria</taxon>
        <taxon>Candidatus Roizmaniibacteriota</taxon>
    </lineage>
</organism>
<evidence type="ECO:0008006" key="3">
    <source>
        <dbReference type="Google" id="ProtNLM"/>
    </source>
</evidence>
<gene>
    <name evidence="1" type="ORF">A3K52_03290</name>
</gene>
<reference evidence="1 2" key="1">
    <citation type="journal article" date="2016" name="Nat. Commun.">
        <title>Thousands of microbial genomes shed light on interconnected biogeochemical processes in an aquifer system.</title>
        <authorList>
            <person name="Anantharaman K."/>
            <person name="Brown C.T."/>
            <person name="Hug L.A."/>
            <person name="Sharon I."/>
            <person name="Castelle C.J."/>
            <person name="Probst A.J."/>
            <person name="Thomas B.C."/>
            <person name="Singh A."/>
            <person name="Wilkins M.J."/>
            <person name="Karaoz U."/>
            <person name="Brodie E.L."/>
            <person name="Williams K.H."/>
            <person name="Hubbard S.S."/>
            <person name="Banfield J.F."/>
        </authorList>
    </citation>
    <scope>NUCLEOTIDE SEQUENCE [LARGE SCALE GENOMIC DNA]</scope>
</reference>
<name>A0A1F7L0X6_9BACT</name>
<dbReference type="AlphaFoldDB" id="A0A1F7L0X6"/>
<proteinExistence type="predicted"/>
<dbReference type="EMBL" id="MGBR01000001">
    <property type="protein sequence ID" value="OGK73782.1"/>
    <property type="molecule type" value="Genomic_DNA"/>
</dbReference>